<feature type="non-terminal residue" evidence="2">
    <location>
        <position position="1"/>
    </location>
</feature>
<accession>A0A6A5W1K3</accession>
<keyword evidence="3" id="KW-1185">Reference proteome</keyword>
<name>A0A6A5W1K3_9PLEO</name>
<protein>
    <submittedName>
        <fullName evidence="2">HET-domain-containing protein</fullName>
    </submittedName>
</protein>
<feature type="domain" description="Heterokaryon incompatibility" evidence="1">
    <location>
        <begin position="1"/>
        <end position="100"/>
    </location>
</feature>
<evidence type="ECO:0000259" key="1">
    <source>
        <dbReference type="Pfam" id="PF06985"/>
    </source>
</evidence>
<gene>
    <name evidence="2" type="ORF">P154DRAFT_612198</name>
</gene>
<dbReference type="InterPro" id="IPR010730">
    <property type="entry name" value="HET"/>
</dbReference>
<dbReference type="OrthoDB" id="3486565at2759"/>
<evidence type="ECO:0000313" key="3">
    <source>
        <dbReference type="Proteomes" id="UP000799779"/>
    </source>
</evidence>
<dbReference type="AlphaFoldDB" id="A0A6A5W1K3"/>
<sequence>SYCWGNPALNLTTTTETLGERQRGIDWSDVPRTIKDAIIITRLMKIRYLWVDALCIVQDDLPDWQEEAADMALVYENATVVISATRAASANDGFIRSCDPSTDRRTYDPNSCHPLLLRGWTLQERLLARRTMHFLNQELVWECRGHFWCECSENNRRHFNAVLKESKVNDRVLVSMWQSIVVDCSHRRLTKVEDTLPALSGVVTKLKSFGMGNFRDGLWEKNLVYFLLWYSEIHREPTNPRRSIGPTWSW</sequence>
<dbReference type="PANTHER" id="PTHR33112:SF9">
    <property type="entry name" value="HETEROKARYON INCOMPATIBILITY DOMAIN-CONTAINING PROTEIN"/>
    <property type="match status" value="1"/>
</dbReference>
<dbReference type="EMBL" id="ML977646">
    <property type="protein sequence ID" value="KAF1995067.1"/>
    <property type="molecule type" value="Genomic_DNA"/>
</dbReference>
<dbReference type="PANTHER" id="PTHR33112">
    <property type="entry name" value="DOMAIN PROTEIN, PUTATIVE-RELATED"/>
    <property type="match status" value="1"/>
</dbReference>
<feature type="non-terminal residue" evidence="2">
    <location>
        <position position="250"/>
    </location>
</feature>
<evidence type="ECO:0000313" key="2">
    <source>
        <dbReference type="EMBL" id="KAF1995067.1"/>
    </source>
</evidence>
<proteinExistence type="predicted"/>
<dbReference type="Proteomes" id="UP000799779">
    <property type="component" value="Unassembled WGS sequence"/>
</dbReference>
<dbReference type="Pfam" id="PF06985">
    <property type="entry name" value="HET"/>
    <property type="match status" value="1"/>
</dbReference>
<reference evidence="2" key="1">
    <citation type="journal article" date="2020" name="Stud. Mycol.">
        <title>101 Dothideomycetes genomes: a test case for predicting lifestyles and emergence of pathogens.</title>
        <authorList>
            <person name="Haridas S."/>
            <person name="Albert R."/>
            <person name="Binder M."/>
            <person name="Bloem J."/>
            <person name="Labutti K."/>
            <person name="Salamov A."/>
            <person name="Andreopoulos B."/>
            <person name="Baker S."/>
            <person name="Barry K."/>
            <person name="Bills G."/>
            <person name="Bluhm B."/>
            <person name="Cannon C."/>
            <person name="Castanera R."/>
            <person name="Culley D."/>
            <person name="Daum C."/>
            <person name="Ezra D."/>
            <person name="Gonzalez J."/>
            <person name="Henrissat B."/>
            <person name="Kuo A."/>
            <person name="Liang C."/>
            <person name="Lipzen A."/>
            <person name="Lutzoni F."/>
            <person name="Magnuson J."/>
            <person name="Mondo S."/>
            <person name="Nolan M."/>
            <person name="Ohm R."/>
            <person name="Pangilinan J."/>
            <person name="Park H.-J."/>
            <person name="Ramirez L."/>
            <person name="Alfaro M."/>
            <person name="Sun H."/>
            <person name="Tritt A."/>
            <person name="Yoshinaga Y."/>
            <person name="Zwiers L.-H."/>
            <person name="Turgeon B."/>
            <person name="Goodwin S."/>
            <person name="Spatafora J."/>
            <person name="Crous P."/>
            <person name="Grigoriev I."/>
        </authorList>
    </citation>
    <scope>NUCLEOTIDE SEQUENCE</scope>
    <source>
        <strain evidence="2">CBS 123094</strain>
    </source>
</reference>
<organism evidence="2 3">
    <name type="scientific">Amniculicola lignicola CBS 123094</name>
    <dbReference type="NCBI Taxonomy" id="1392246"/>
    <lineage>
        <taxon>Eukaryota</taxon>
        <taxon>Fungi</taxon>
        <taxon>Dikarya</taxon>
        <taxon>Ascomycota</taxon>
        <taxon>Pezizomycotina</taxon>
        <taxon>Dothideomycetes</taxon>
        <taxon>Pleosporomycetidae</taxon>
        <taxon>Pleosporales</taxon>
        <taxon>Amniculicolaceae</taxon>
        <taxon>Amniculicola</taxon>
    </lineage>
</organism>